<dbReference type="AlphaFoldDB" id="C6XK87"/>
<evidence type="ECO:0000313" key="4">
    <source>
        <dbReference type="Proteomes" id="UP000002745"/>
    </source>
</evidence>
<dbReference type="eggNOG" id="COG0534">
    <property type="taxonomic scope" value="Bacteria"/>
</dbReference>
<dbReference type="GO" id="GO:0015297">
    <property type="term" value="F:antiporter activity"/>
    <property type="evidence" value="ECO:0007669"/>
    <property type="project" value="InterPro"/>
</dbReference>
<gene>
    <name evidence="3" type="ordered locus">Hbal_1846</name>
</gene>
<proteinExistence type="predicted"/>
<dbReference type="Proteomes" id="UP000002745">
    <property type="component" value="Chromosome"/>
</dbReference>
<dbReference type="PANTHER" id="PTHR43298:SF2">
    <property type="entry name" value="FMN_FAD EXPORTER YEEO-RELATED"/>
    <property type="match status" value="1"/>
</dbReference>
<feature type="transmembrane region" description="Helical" evidence="2">
    <location>
        <begin position="140"/>
        <end position="161"/>
    </location>
</feature>
<dbReference type="Pfam" id="PF01554">
    <property type="entry name" value="MatE"/>
    <property type="match status" value="2"/>
</dbReference>
<feature type="transmembrane region" description="Helical" evidence="2">
    <location>
        <begin position="168"/>
        <end position="193"/>
    </location>
</feature>
<evidence type="ECO:0000256" key="2">
    <source>
        <dbReference type="SAM" id="Phobius"/>
    </source>
</evidence>
<keyword evidence="2" id="KW-1133">Transmembrane helix</keyword>
<sequence length="454" mass="48341">MSTLTKSKLPEWAQPDQVVDLMKLAFPVALSRLSLPIMSVTDAVVLGRMAQLEVPYITIAWLLLSIGMAAGMGVLQGVQVFTAELNASGHYRDTGRVFRRGMWVGCSIGLVSMLAIIMWSRPMYDLLGLQAEVVQGASSAATILAYGMIAHMLVFGATMYLEALRKPVWVTIITYLGVGANVLFDLALVAGWWGFDPMGADGVAWATTGSRAFTAVFLLILVFVYTPGFKKSKPAPKGEFLRQNTVGIGGAIANMAEFATFNLTFVIATLASTMTGMIYSLAIQPIFFSFMLFVGIATATSVRVAESFGRGDAIGVKNASRLGVFAAVLAGVVVTTIIYVLQMPLAIGMASSEEAVTLGTIELLAPVIGVAAFVVMFDGLQVVASSALRAQEKVWIPAAIHIGAYLTVMLPLVYWFTLIKGYGAVGAMSGVAIGSLVVGICQVIFLEWKTARNS</sequence>
<dbReference type="EMBL" id="CP001678">
    <property type="protein sequence ID" value="ACT59532.1"/>
    <property type="molecule type" value="Genomic_DNA"/>
</dbReference>
<dbReference type="OrthoDB" id="9780160at2"/>
<dbReference type="InterPro" id="IPR050222">
    <property type="entry name" value="MATE_MdtK"/>
</dbReference>
<evidence type="ECO:0000256" key="1">
    <source>
        <dbReference type="ARBA" id="ARBA00022448"/>
    </source>
</evidence>
<dbReference type="GO" id="GO:0005886">
    <property type="term" value="C:plasma membrane"/>
    <property type="evidence" value="ECO:0007669"/>
    <property type="project" value="TreeGrafter"/>
</dbReference>
<keyword evidence="1" id="KW-0813">Transport</keyword>
<dbReference type="STRING" id="582402.Hbal_1846"/>
<feature type="transmembrane region" description="Helical" evidence="2">
    <location>
        <begin position="102"/>
        <end position="120"/>
    </location>
</feature>
<keyword evidence="2" id="KW-0812">Transmembrane</keyword>
<protein>
    <submittedName>
        <fullName evidence="3">Multi antimicrobial extrusion protein MatE</fullName>
    </submittedName>
</protein>
<evidence type="ECO:0000313" key="3">
    <source>
        <dbReference type="EMBL" id="ACT59532.1"/>
    </source>
</evidence>
<dbReference type="InterPro" id="IPR002528">
    <property type="entry name" value="MATE_fam"/>
</dbReference>
<feature type="transmembrane region" description="Helical" evidence="2">
    <location>
        <begin position="363"/>
        <end position="383"/>
    </location>
</feature>
<dbReference type="PANTHER" id="PTHR43298">
    <property type="entry name" value="MULTIDRUG RESISTANCE PROTEIN NORM-RELATED"/>
    <property type="match status" value="1"/>
</dbReference>
<feature type="transmembrane region" description="Helical" evidence="2">
    <location>
        <begin position="422"/>
        <end position="446"/>
    </location>
</feature>
<feature type="transmembrane region" description="Helical" evidence="2">
    <location>
        <begin position="395"/>
        <end position="416"/>
    </location>
</feature>
<dbReference type="GO" id="GO:0042910">
    <property type="term" value="F:xenobiotic transmembrane transporter activity"/>
    <property type="evidence" value="ECO:0007669"/>
    <property type="project" value="InterPro"/>
</dbReference>
<dbReference type="KEGG" id="hba:Hbal_1846"/>
<keyword evidence="4" id="KW-1185">Reference proteome</keyword>
<name>C6XK87_HIRBI</name>
<keyword evidence="2" id="KW-0472">Membrane</keyword>
<dbReference type="HOGENOM" id="CLU_012893_6_4_5"/>
<feature type="transmembrane region" description="Helical" evidence="2">
    <location>
        <begin position="59"/>
        <end position="81"/>
    </location>
</feature>
<accession>C6XK87</accession>
<reference evidence="4" key="1">
    <citation type="journal article" date="2011" name="J. Bacteriol.">
        <title>Genome sequences of eight morphologically diverse alphaproteobacteria.</title>
        <authorList>
            <consortium name="US DOE Joint Genome Institute"/>
            <person name="Brown P.J."/>
            <person name="Kysela D.T."/>
            <person name="Buechlein A."/>
            <person name="Hemmerich C."/>
            <person name="Brun Y.V."/>
        </authorList>
    </citation>
    <scope>NUCLEOTIDE SEQUENCE [LARGE SCALE GENOMIC DNA]</scope>
    <source>
        <strain evidence="4">ATCC 49814 / DSM 5838 / IFAM 1418</strain>
    </source>
</reference>
<feature type="transmembrane region" description="Helical" evidence="2">
    <location>
        <begin position="246"/>
        <end position="271"/>
    </location>
</feature>
<organism evidence="3 4">
    <name type="scientific">Hirschia baltica (strain ATCC 49814 / DSM 5838 / IFAM 1418)</name>
    <dbReference type="NCBI Taxonomy" id="582402"/>
    <lineage>
        <taxon>Bacteria</taxon>
        <taxon>Pseudomonadati</taxon>
        <taxon>Pseudomonadota</taxon>
        <taxon>Alphaproteobacteria</taxon>
        <taxon>Hyphomonadales</taxon>
        <taxon>Hyphomonadaceae</taxon>
        <taxon>Hirschia</taxon>
    </lineage>
</organism>
<feature type="transmembrane region" description="Helical" evidence="2">
    <location>
        <begin position="205"/>
        <end position="225"/>
    </location>
</feature>
<feature type="transmembrane region" description="Helical" evidence="2">
    <location>
        <begin position="277"/>
        <end position="302"/>
    </location>
</feature>
<feature type="transmembrane region" description="Helical" evidence="2">
    <location>
        <begin position="322"/>
        <end position="343"/>
    </location>
</feature>
<dbReference type="RefSeq" id="WP_015827682.1">
    <property type="nucleotide sequence ID" value="NC_012982.1"/>
</dbReference>